<dbReference type="PANTHER" id="PTHR33091">
    <property type="entry name" value="PROTEIN, PUTATIVE, EXPRESSED-RELATED"/>
    <property type="match status" value="1"/>
</dbReference>
<evidence type="ECO:0000313" key="4">
    <source>
        <dbReference type="EMBL" id="PIN24700.1"/>
    </source>
</evidence>
<dbReference type="InterPro" id="IPR036354">
    <property type="entry name" value="Prot_inh_pot1_sf"/>
</dbReference>
<dbReference type="AlphaFoldDB" id="A0A2G9I500"/>
<organism evidence="4 5">
    <name type="scientific">Handroanthus impetiginosus</name>
    <dbReference type="NCBI Taxonomy" id="429701"/>
    <lineage>
        <taxon>Eukaryota</taxon>
        <taxon>Viridiplantae</taxon>
        <taxon>Streptophyta</taxon>
        <taxon>Embryophyta</taxon>
        <taxon>Tracheophyta</taxon>
        <taxon>Spermatophyta</taxon>
        <taxon>Magnoliopsida</taxon>
        <taxon>eudicotyledons</taxon>
        <taxon>Gunneridae</taxon>
        <taxon>Pentapetalae</taxon>
        <taxon>asterids</taxon>
        <taxon>lamiids</taxon>
        <taxon>Lamiales</taxon>
        <taxon>Bignoniaceae</taxon>
        <taxon>Crescentiina</taxon>
        <taxon>Tabebuia alliance</taxon>
        <taxon>Handroanthus</taxon>
    </lineage>
</organism>
<evidence type="ECO:0000313" key="5">
    <source>
        <dbReference type="Proteomes" id="UP000231279"/>
    </source>
</evidence>
<accession>A0A2G9I500</accession>
<dbReference type="Gene3D" id="3.30.10.10">
    <property type="entry name" value="Trypsin Inhibitor V, subunit A"/>
    <property type="match status" value="1"/>
</dbReference>
<dbReference type="OrthoDB" id="873341at2759"/>
<keyword evidence="5" id="KW-1185">Reference proteome</keyword>
<keyword evidence="2" id="KW-0646">Protease inhibitor</keyword>
<dbReference type="EMBL" id="NKXS01000370">
    <property type="protein sequence ID" value="PIN24700.1"/>
    <property type="molecule type" value="Genomic_DNA"/>
</dbReference>
<sequence length="70" mass="7836">MRSFCEGKQAWPELVGVDGQIAVATIEKENPLVTAIIVKPYEPITWDISCYRVRVFVDCKGIVRVTPVVT</sequence>
<dbReference type="GO" id="GO:0009611">
    <property type="term" value="P:response to wounding"/>
    <property type="evidence" value="ECO:0007669"/>
    <property type="project" value="InterPro"/>
</dbReference>
<comment type="similarity">
    <text evidence="1">Belongs to the protease inhibitor I13 (potato type I serine protease inhibitor) family.</text>
</comment>
<gene>
    <name evidence="4" type="ORF">CDL12_02569</name>
</gene>
<proteinExistence type="inferred from homology"/>
<dbReference type="SUPFAM" id="SSF54654">
    <property type="entry name" value="CI-2 family of serine protease inhibitors"/>
    <property type="match status" value="1"/>
</dbReference>
<dbReference type="GO" id="GO:0004867">
    <property type="term" value="F:serine-type endopeptidase inhibitor activity"/>
    <property type="evidence" value="ECO:0007669"/>
    <property type="project" value="UniProtKB-KW"/>
</dbReference>
<evidence type="ECO:0000256" key="2">
    <source>
        <dbReference type="ARBA" id="ARBA00022690"/>
    </source>
</evidence>
<name>A0A2G9I500_9LAMI</name>
<dbReference type="Proteomes" id="UP000231279">
    <property type="component" value="Unassembled WGS sequence"/>
</dbReference>
<evidence type="ECO:0000256" key="3">
    <source>
        <dbReference type="ARBA" id="ARBA00022900"/>
    </source>
</evidence>
<keyword evidence="3" id="KW-0722">Serine protease inhibitor</keyword>
<dbReference type="PROSITE" id="PS00285">
    <property type="entry name" value="POTATO_INHIBITOR"/>
    <property type="match status" value="1"/>
</dbReference>
<dbReference type="PANTHER" id="PTHR33091:SF94">
    <property type="entry name" value="PROTEASE INHIBITOR PROTEIN"/>
    <property type="match status" value="1"/>
</dbReference>
<dbReference type="STRING" id="429701.A0A2G9I500"/>
<dbReference type="Pfam" id="PF00280">
    <property type="entry name" value="potato_inhibit"/>
    <property type="match status" value="1"/>
</dbReference>
<protein>
    <submittedName>
        <fullName evidence="4">Uncharacterized protein</fullName>
    </submittedName>
</protein>
<evidence type="ECO:0000256" key="1">
    <source>
        <dbReference type="ARBA" id="ARBA00008210"/>
    </source>
</evidence>
<reference evidence="5" key="1">
    <citation type="journal article" date="2018" name="Gigascience">
        <title>Genome assembly of the Pink Ipe (Handroanthus impetiginosus, Bignoniaceae), a highly valued, ecologically keystone Neotropical timber forest tree.</title>
        <authorList>
            <person name="Silva-Junior O.B."/>
            <person name="Grattapaglia D."/>
            <person name="Novaes E."/>
            <person name="Collevatti R.G."/>
        </authorList>
    </citation>
    <scope>NUCLEOTIDE SEQUENCE [LARGE SCALE GENOMIC DNA]</scope>
    <source>
        <strain evidence="5">cv. UFG-1</strain>
    </source>
</reference>
<dbReference type="InterPro" id="IPR000864">
    <property type="entry name" value="Prot_inh_pot1"/>
</dbReference>
<comment type="caution">
    <text evidence="4">The sequence shown here is derived from an EMBL/GenBank/DDBJ whole genome shotgun (WGS) entry which is preliminary data.</text>
</comment>